<comment type="caution">
    <text evidence="2">The sequence shown here is derived from an EMBL/GenBank/DDBJ whole genome shotgun (WGS) entry which is preliminary data.</text>
</comment>
<dbReference type="AlphaFoldDB" id="A0A8J3AQS6"/>
<dbReference type="SUPFAM" id="SSF47413">
    <property type="entry name" value="lambda repressor-like DNA-binding domains"/>
    <property type="match status" value="1"/>
</dbReference>
<dbReference type="InterPro" id="IPR010982">
    <property type="entry name" value="Lambda_DNA-bd_dom_sf"/>
</dbReference>
<sequence length="129" mass="15203">MKVEIELKEETIRRIQDYVDYYNTKKRLNNKPANTTVEDIIKASIAIYLDWRINEPPQVIKQGNFKVNSKIREVFEQRDKTQSESAQLCNISKSTMNSIWNGNLPNLENFIKIWLALGKPDIEQLIKYE</sequence>
<feature type="domain" description="HTH cro/C1-type" evidence="1">
    <location>
        <begin position="71"/>
        <end position="125"/>
    </location>
</feature>
<dbReference type="RefSeq" id="WP_088003352.1">
    <property type="nucleotide sequence ID" value="NZ_BMHB01000004.1"/>
</dbReference>
<dbReference type="Proteomes" id="UP000626244">
    <property type="component" value="Unassembled WGS sequence"/>
</dbReference>
<accession>A0A8J3AQS6</accession>
<name>A0A8J3AQS6_9BACI</name>
<dbReference type="GO" id="GO:0003677">
    <property type="term" value="F:DNA binding"/>
    <property type="evidence" value="ECO:0007669"/>
    <property type="project" value="InterPro"/>
</dbReference>
<dbReference type="CDD" id="cd00093">
    <property type="entry name" value="HTH_XRE"/>
    <property type="match status" value="1"/>
</dbReference>
<protein>
    <recommendedName>
        <fullName evidence="1">HTH cro/C1-type domain-containing protein</fullName>
    </recommendedName>
</protein>
<proteinExistence type="predicted"/>
<gene>
    <name evidence="2" type="ORF">GCM10007380_40890</name>
</gene>
<keyword evidence="3" id="KW-1185">Reference proteome</keyword>
<evidence type="ECO:0000313" key="2">
    <source>
        <dbReference type="EMBL" id="GGI18029.1"/>
    </source>
</evidence>
<reference evidence="3" key="1">
    <citation type="journal article" date="2019" name="Int. J. Syst. Evol. Microbiol.">
        <title>The Global Catalogue of Microorganisms (GCM) 10K type strain sequencing project: providing services to taxonomists for standard genome sequencing and annotation.</title>
        <authorList>
            <consortium name="The Broad Institute Genomics Platform"/>
            <consortium name="The Broad Institute Genome Sequencing Center for Infectious Disease"/>
            <person name="Wu L."/>
            <person name="Ma J."/>
        </authorList>
    </citation>
    <scope>NUCLEOTIDE SEQUENCE [LARGE SCALE GENOMIC DNA]</scope>
    <source>
        <strain evidence="3">CGMCC 1.14993</strain>
    </source>
</reference>
<evidence type="ECO:0000313" key="3">
    <source>
        <dbReference type="Proteomes" id="UP000626244"/>
    </source>
</evidence>
<dbReference type="OrthoDB" id="2702981at2"/>
<dbReference type="EMBL" id="BMHB01000004">
    <property type="protein sequence ID" value="GGI18029.1"/>
    <property type="molecule type" value="Genomic_DNA"/>
</dbReference>
<dbReference type="PROSITE" id="PS50943">
    <property type="entry name" value="HTH_CROC1"/>
    <property type="match status" value="1"/>
</dbReference>
<organism evidence="2 3">
    <name type="scientific">Gottfriedia solisilvae</name>
    <dbReference type="NCBI Taxonomy" id="1516104"/>
    <lineage>
        <taxon>Bacteria</taxon>
        <taxon>Bacillati</taxon>
        <taxon>Bacillota</taxon>
        <taxon>Bacilli</taxon>
        <taxon>Bacillales</taxon>
        <taxon>Bacillaceae</taxon>
        <taxon>Gottfriedia</taxon>
    </lineage>
</organism>
<dbReference type="InterPro" id="IPR001387">
    <property type="entry name" value="Cro/C1-type_HTH"/>
</dbReference>
<dbReference type="Gene3D" id="1.10.260.40">
    <property type="entry name" value="lambda repressor-like DNA-binding domains"/>
    <property type="match status" value="1"/>
</dbReference>
<evidence type="ECO:0000259" key="1">
    <source>
        <dbReference type="PROSITE" id="PS50943"/>
    </source>
</evidence>